<dbReference type="Proteomes" id="UP000281549">
    <property type="component" value="Unassembled WGS sequence"/>
</dbReference>
<proteinExistence type="predicted"/>
<evidence type="ECO:0000313" key="1">
    <source>
        <dbReference type="EMBL" id="RKP17647.1"/>
    </source>
</evidence>
<evidence type="ECO:0000313" key="2">
    <source>
        <dbReference type="Proteomes" id="UP000281549"/>
    </source>
</evidence>
<dbReference type="AlphaFoldDB" id="A0A4P9YE30"/>
<organism evidence="1 2">
    <name type="scientific">Rozella allomycis (strain CSF55)</name>
    <dbReference type="NCBI Taxonomy" id="988480"/>
    <lineage>
        <taxon>Eukaryota</taxon>
        <taxon>Fungi</taxon>
        <taxon>Fungi incertae sedis</taxon>
        <taxon>Cryptomycota</taxon>
        <taxon>Cryptomycota incertae sedis</taxon>
        <taxon>Rozella</taxon>
    </lineage>
</organism>
<gene>
    <name evidence="1" type="ORF">ROZALSC1DRAFT_23997</name>
</gene>
<reference evidence="2" key="1">
    <citation type="journal article" date="2018" name="Nat. Microbiol.">
        <title>Leveraging single-cell genomics to expand the fungal tree of life.</title>
        <authorList>
            <person name="Ahrendt S.R."/>
            <person name="Quandt C.A."/>
            <person name="Ciobanu D."/>
            <person name="Clum A."/>
            <person name="Salamov A."/>
            <person name="Andreopoulos B."/>
            <person name="Cheng J.F."/>
            <person name="Woyke T."/>
            <person name="Pelin A."/>
            <person name="Henrissat B."/>
            <person name="Reynolds N.K."/>
            <person name="Benny G.L."/>
            <person name="Smith M.E."/>
            <person name="James T.Y."/>
            <person name="Grigoriev I.V."/>
        </authorList>
    </citation>
    <scope>NUCLEOTIDE SEQUENCE [LARGE SCALE GENOMIC DNA]</scope>
    <source>
        <strain evidence="2">CSF55</strain>
    </source>
</reference>
<name>A0A4P9YE30_ROZAC</name>
<dbReference type="EMBL" id="ML005735">
    <property type="protein sequence ID" value="RKP17647.1"/>
    <property type="molecule type" value="Genomic_DNA"/>
</dbReference>
<protein>
    <submittedName>
        <fullName evidence="1">Uncharacterized protein</fullName>
    </submittedName>
</protein>
<accession>A0A4P9YE30</accession>
<sequence length="128" mass="14247">MNRHNSYEGLLMKGSIEIEVVGIKKGSNGRSCSEHEVCGKSLEINPILVCEYSIILSGKKRTPRTLEEAVVVKTVVDGAPTCKVGYLKGDYKDLFKTMHGRLIQVTEIHEEGRFAHKCCGWLKAIVIK</sequence>